<name>A0ABT3TEG6_9GAMM</name>
<dbReference type="Gene3D" id="3.30.300.30">
    <property type="match status" value="1"/>
</dbReference>
<dbReference type="InterPro" id="IPR025110">
    <property type="entry name" value="AMP-bd_C"/>
</dbReference>
<dbReference type="InterPro" id="IPR020845">
    <property type="entry name" value="AMP-binding_CS"/>
</dbReference>
<dbReference type="Pfam" id="PF13193">
    <property type="entry name" value="AMP-binding_C"/>
    <property type="match status" value="1"/>
</dbReference>
<dbReference type="PROSITE" id="PS00455">
    <property type="entry name" value="AMP_BINDING"/>
    <property type="match status" value="1"/>
</dbReference>
<keyword evidence="6" id="KW-1185">Reference proteome</keyword>
<dbReference type="InterPro" id="IPR042099">
    <property type="entry name" value="ANL_N_sf"/>
</dbReference>
<evidence type="ECO:0000259" key="3">
    <source>
        <dbReference type="Pfam" id="PF00501"/>
    </source>
</evidence>
<dbReference type="SUPFAM" id="SSF56801">
    <property type="entry name" value="Acetyl-CoA synthetase-like"/>
    <property type="match status" value="1"/>
</dbReference>
<evidence type="ECO:0000313" key="6">
    <source>
        <dbReference type="Proteomes" id="UP001143362"/>
    </source>
</evidence>
<accession>A0ABT3TEG6</accession>
<dbReference type="PANTHER" id="PTHR43201">
    <property type="entry name" value="ACYL-COA SYNTHETASE"/>
    <property type="match status" value="1"/>
</dbReference>
<dbReference type="RefSeq" id="WP_279244683.1">
    <property type="nucleotide sequence ID" value="NZ_SHNN01000001.1"/>
</dbReference>
<dbReference type="Pfam" id="PF00501">
    <property type="entry name" value="AMP-binding"/>
    <property type="match status" value="1"/>
</dbReference>
<reference evidence="5" key="1">
    <citation type="submission" date="2019-02" db="EMBL/GenBank/DDBJ databases">
        <authorList>
            <person name="Li S.-H."/>
        </authorList>
    </citation>
    <scope>NUCLEOTIDE SEQUENCE</scope>
    <source>
        <strain evidence="5">IMCC14734</strain>
    </source>
</reference>
<protein>
    <submittedName>
        <fullName evidence="5">Acyl-CoA synthetase</fullName>
    </submittedName>
</protein>
<dbReference type="PANTHER" id="PTHR43201:SF5">
    <property type="entry name" value="MEDIUM-CHAIN ACYL-COA LIGASE ACSF2, MITOCHONDRIAL"/>
    <property type="match status" value="1"/>
</dbReference>
<comment type="similarity">
    <text evidence="1">Belongs to the ATP-dependent AMP-binding enzyme family.</text>
</comment>
<dbReference type="Gene3D" id="3.40.50.12780">
    <property type="entry name" value="N-terminal domain of ligase-like"/>
    <property type="match status" value="1"/>
</dbReference>
<keyword evidence="2" id="KW-0436">Ligase</keyword>
<gene>
    <name evidence="5" type="ORF">EYC98_07445</name>
</gene>
<dbReference type="Proteomes" id="UP001143362">
    <property type="component" value="Unassembled WGS sequence"/>
</dbReference>
<comment type="caution">
    <text evidence="5">The sequence shown here is derived from an EMBL/GenBank/DDBJ whole genome shotgun (WGS) entry which is preliminary data.</text>
</comment>
<sequence length="536" mass="58312">MAHSLGDVFDGIARVVDPNSPALVHGDRVINWQAFDQRTNNLARSMLERGIASNDKVAVFSRNCAEYSEAIVAAFKSRTVHLNVNYRYTPEELFYIFDNSDAAVVFFSSEFAPQMEALRQQLDKVRLFIEICPLGQEPLYEGALAHEQLALAGSGAPLDIERSGDELFFLYTGGTTGMPKGVMWSHEAFRQIGAGRAALAGRDYSDLTSTLASIQANQSQARMLPACPLMHGTGLVSALLTLLDGGAVVTMDSATGFDPHEMWRTVAGKGVTAMAIVGDAFARPLLKALREQPGRYDLDHVNSITSSGVMWSREVKLGLLEHMPNVLLVDSFGASEAIGFGSSTMANGRETTTARFEIGEHCKVFNEQDREVLAGSGEPGYIARGGSIPLGYYKDPEKTAQTFRIIDGVRYSIPGDWCTVDEDGAITLLGRGSVCINSGGEKIYPEEVEETIKSLEGINDVLVVGVPDERWGAAVVAVLEGSQLPEDQIKAHIKDHLAGYKVPRHFLYKEDLGRAPNGKADYKAIRNFALKSLDLT</sequence>
<dbReference type="InterPro" id="IPR045851">
    <property type="entry name" value="AMP-bd_C_sf"/>
</dbReference>
<evidence type="ECO:0000256" key="1">
    <source>
        <dbReference type="ARBA" id="ARBA00006432"/>
    </source>
</evidence>
<evidence type="ECO:0000259" key="4">
    <source>
        <dbReference type="Pfam" id="PF13193"/>
    </source>
</evidence>
<dbReference type="InterPro" id="IPR000873">
    <property type="entry name" value="AMP-dep_synth/lig_dom"/>
</dbReference>
<evidence type="ECO:0000256" key="2">
    <source>
        <dbReference type="ARBA" id="ARBA00022598"/>
    </source>
</evidence>
<feature type="domain" description="AMP-dependent synthetase/ligase" evidence="3">
    <location>
        <begin position="17"/>
        <end position="393"/>
    </location>
</feature>
<proteinExistence type="inferred from homology"/>
<dbReference type="EMBL" id="SHNN01000001">
    <property type="protein sequence ID" value="MCX2980711.1"/>
    <property type="molecule type" value="Genomic_DNA"/>
</dbReference>
<evidence type="ECO:0000313" key="5">
    <source>
        <dbReference type="EMBL" id="MCX2980711.1"/>
    </source>
</evidence>
<organism evidence="5 6">
    <name type="scientific">Candidatus Litorirhabdus singularis</name>
    <dbReference type="NCBI Taxonomy" id="2518993"/>
    <lineage>
        <taxon>Bacteria</taxon>
        <taxon>Pseudomonadati</taxon>
        <taxon>Pseudomonadota</taxon>
        <taxon>Gammaproteobacteria</taxon>
        <taxon>Cellvibrionales</taxon>
        <taxon>Halieaceae</taxon>
        <taxon>Candidatus Litorirhabdus</taxon>
    </lineage>
</organism>
<dbReference type="NCBIfam" id="NF005863">
    <property type="entry name" value="PRK07798.1"/>
    <property type="match status" value="1"/>
</dbReference>
<feature type="domain" description="AMP-binding enzyme C-terminal" evidence="4">
    <location>
        <begin position="447"/>
        <end position="519"/>
    </location>
</feature>